<reference evidence="6 7" key="1">
    <citation type="journal article" date="2016" name="Mol. Biol. Evol.">
        <title>Comparative Genomics of Early-Diverging Mushroom-Forming Fungi Provides Insights into the Origins of Lignocellulose Decay Capabilities.</title>
        <authorList>
            <person name="Nagy L.G."/>
            <person name="Riley R."/>
            <person name="Tritt A."/>
            <person name="Adam C."/>
            <person name="Daum C."/>
            <person name="Floudas D."/>
            <person name="Sun H."/>
            <person name="Yadav J.S."/>
            <person name="Pangilinan J."/>
            <person name="Larsson K.H."/>
            <person name="Matsuura K."/>
            <person name="Barry K."/>
            <person name="Labutti K."/>
            <person name="Kuo R."/>
            <person name="Ohm R.A."/>
            <person name="Bhattacharya S.S."/>
            <person name="Shirouzu T."/>
            <person name="Yoshinaga Y."/>
            <person name="Martin F.M."/>
            <person name="Grigoriev I.V."/>
            <person name="Hibbett D.S."/>
        </authorList>
    </citation>
    <scope>NUCLEOTIDE SEQUENCE [LARGE SCALE GENOMIC DNA]</scope>
    <source>
        <strain evidence="6 7">TUFC12733</strain>
    </source>
</reference>
<dbReference type="PANTHER" id="PTHR46010">
    <property type="entry name" value="PROTEIN IWS1 HOMOLOG"/>
    <property type="match status" value="1"/>
</dbReference>
<dbReference type="Proteomes" id="UP000076738">
    <property type="component" value="Unassembled WGS sequence"/>
</dbReference>
<name>A0A167PZK2_CALVF</name>
<proteinExistence type="inferred from homology"/>
<gene>
    <name evidence="6" type="ORF">CALVIDRAFT_534264</name>
</gene>
<comment type="function">
    <text evidence="1">Transcription factor involved in RNA polymerase II transcription regulation. May function in both SPT15/TBP post-recruitment and recruitment steps of transcription.</text>
</comment>
<dbReference type="PANTHER" id="PTHR46010:SF1">
    <property type="entry name" value="PROTEIN IWS1 HOMOLOG"/>
    <property type="match status" value="1"/>
</dbReference>
<dbReference type="GO" id="GO:0016973">
    <property type="term" value="P:poly(A)+ mRNA export from nucleus"/>
    <property type="evidence" value="ECO:0007669"/>
    <property type="project" value="TreeGrafter"/>
</dbReference>
<dbReference type="Gene3D" id="1.20.930.10">
    <property type="entry name" value="Conserved domain common to transcription factors TFIIS, elongin A, CRSP70"/>
    <property type="match status" value="1"/>
</dbReference>
<dbReference type="SUPFAM" id="SSF47676">
    <property type="entry name" value="Conserved domain common to transcription factors TFIIS, elongin A, CRSP70"/>
    <property type="match status" value="1"/>
</dbReference>
<dbReference type="Pfam" id="PF08711">
    <property type="entry name" value="Med26"/>
    <property type="match status" value="1"/>
</dbReference>
<dbReference type="EMBL" id="KV417272">
    <property type="protein sequence ID" value="KZO99287.1"/>
    <property type="molecule type" value="Genomic_DNA"/>
</dbReference>
<evidence type="ECO:0000259" key="5">
    <source>
        <dbReference type="PROSITE" id="PS51319"/>
    </source>
</evidence>
<keyword evidence="3" id="KW-0539">Nucleus</keyword>
<evidence type="ECO:0000256" key="2">
    <source>
        <dbReference type="ARBA" id="ARBA00037992"/>
    </source>
</evidence>
<feature type="domain" description="TFIIS N-terminal" evidence="5">
    <location>
        <begin position="73"/>
        <end position="151"/>
    </location>
</feature>
<dbReference type="GO" id="GO:0005634">
    <property type="term" value="C:nucleus"/>
    <property type="evidence" value="ECO:0007669"/>
    <property type="project" value="UniProtKB-SubCell"/>
</dbReference>
<evidence type="ECO:0000313" key="6">
    <source>
        <dbReference type="EMBL" id="KZO99287.1"/>
    </source>
</evidence>
<comment type="similarity">
    <text evidence="2">Belongs to the IWS1 family.</text>
</comment>
<accession>A0A167PZK2</accession>
<sequence>MRRRRRKTDGDDTFADDEVVKVKESMMTAAIEDEEAIMEKKPALSKLKMLPQVMDVLQKQSLQAAILDNGMLEAVARWLEPIKADKSLPAMNIQNALFTVLQKMYIDTSALRECDLGKVVLFYTKCTRVQEHIKRAADQLVDTWSRPIINRSSNYRSLVIPTASSDSAVPGQISLAKILAEGKQAQEKTRRIRIPERQFGVYTVAPRSQVLPDGRAGDGDEARERRRREQERLRRLQRKLQLAKQQNARV</sequence>
<keyword evidence="7" id="KW-1185">Reference proteome</keyword>
<dbReference type="InterPro" id="IPR051037">
    <property type="entry name" value="RNAPII_TF_IWS1"/>
</dbReference>
<dbReference type="PROSITE" id="PS51319">
    <property type="entry name" value="TFIIS_N"/>
    <property type="match status" value="1"/>
</dbReference>
<evidence type="ECO:0000256" key="3">
    <source>
        <dbReference type="PROSITE-ProRule" id="PRU00649"/>
    </source>
</evidence>
<comment type="subcellular location">
    <subcellularLocation>
        <location evidence="3">Nucleus</location>
    </subcellularLocation>
</comment>
<dbReference type="AlphaFoldDB" id="A0A167PZK2"/>
<dbReference type="STRING" id="1330018.A0A167PZK2"/>
<dbReference type="InterPro" id="IPR017923">
    <property type="entry name" value="TFIIS_N"/>
</dbReference>
<dbReference type="InterPro" id="IPR035441">
    <property type="entry name" value="TFIIS/LEDGF_dom_sf"/>
</dbReference>
<evidence type="ECO:0000313" key="7">
    <source>
        <dbReference type="Proteomes" id="UP000076738"/>
    </source>
</evidence>
<protein>
    <recommendedName>
        <fullName evidence="5">TFIIS N-terminal domain-containing protein</fullName>
    </recommendedName>
</protein>
<organism evidence="6 7">
    <name type="scientific">Calocera viscosa (strain TUFC12733)</name>
    <dbReference type="NCBI Taxonomy" id="1330018"/>
    <lineage>
        <taxon>Eukaryota</taxon>
        <taxon>Fungi</taxon>
        <taxon>Dikarya</taxon>
        <taxon>Basidiomycota</taxon>
        <taxon>Agaricomycotina</taxon>
        <taxon>Dacrymycetes</taxon>
        <taxon>Dacrymycetales</taxon>
        <taxon>Dacrymycetaceae</taxon>
        <taxon>Calocera</taxon>
    </lineage>
</organism>
<feature type="compositionally biased region" description="Basic and acidic residues" evidence="4">
    <location>
        <begin position="215"/>
        <end position="231"/>
    </location>
</feature>
<evidence type="ECO:0000256" key="4">
    <source>
        <dbReference type="SAM" id="MobiDB-lite"/>
    </source>
</evidence>
<dbReference type="OrthoDB" id="21124at2759"/>
<feature type="region of interest" description="Disordered" evidence="4">
    <location>
        <begin position="209"/>
        <end position="231"/>
    </location>
</feature>
<evidence type="ECO:0000256" key="1">
    <source>
        <dbReference type="ARBA" id="ARBA00037349"/>
    </source>
</evidence>